<evidence type="ECO:0000313" key="7">
    <source>
        <dbReference type="Proteomes" id="UP000627573"/>
    </source>
</evidence>
<dbReference type="PANTHER" id="PTHR33630:SF9">
    <property type="entry name" value="CUTINASE 4"/>
    <property type="match status" value="1"/>
</dbReference>
<feature type="region of interest" description="Disordered" evidence="5">
    <location>
        <begin position="487"/>
        <end position="543"/>
    </location>
</feature>
<dbReference type="RefSeq" id="WP_138874167.1">
    <property type="nucleotide sequence ID" value="NZ_JAECSB010000010.1"/>
</dbReference>
<name>A0A8I0ZRG0_RHOER</name>
<comment type="caution">
    <text evidence="6">The sequence shown here is derived from an EMBL/GenBank/DDBJ whole genome shotgun (WGS) entry which is preliminary data.</text>
</comment>
<dbReference type="Gene3D" id="3.40.50.1820">
    <property type="entry name" value="alpha/beta hydrolase"/>
    <property type="match status" value="1"/>
</dbReference>
<dbReference type="SUPFAM" id="SSF53474">
    <property type="entry name" value="alpha/beta-Hydrolases"/>
    <property type="match status" value="1"/>
</dbReference>
<dbReference type="Pfam" id="PF01083">
    <property type="entry name" value="Cutinase"/>
    <property type="match status" value="1"/>
</dbReference>
<evidence type="ECO:0000313" key="6">
    <source>
        <dbReference type="EMBL" id="MBH5141142.1"/>
    </source>
</evidence>
<dbReference type="GO" id="GO:0052689">
    <property type="term" value="F:carboxylic ester hydrolase activity"/>
    <property type="evidence" value="ECO:0007669"/>
    <property type="project" value="UniProtKB-KW"/>
</dbReference>
<reference evidence="6 7" key="1">
    <citation type="submission" date="2020-12" db="EMBL/GenBank/DDBJ databases">
        <title>Draft genome sequence of furan degrading bacterial strain FUR100.</title>
        <authorList>
            <person name="Woiski C."/>
        </authorList>
    </citation>
    <scope>NUCLEOTIDE SEQUENCE [LARGE SCALE GENOMIC DNA]</scope>
    <source>
        <strain evidence="6 7">FUR100</strain>
    </source>
</reference>
<dbReference type="EMBL" id="JAECSB010000010">
    <property type="protein sequence ID" value="MBH5141142.1"/>
    <property type="molecule type" value="Genomic_DNA"/>
</dbReference>
<feature type="compositionally biased region" description="Low complexity" evidence="5">
    <location>
        <begin position="489"/>
        <end position="543"/>
    </location>
</feature>
<dbReference type="InterPro" id="IPR029058">
    <property type="entry name" value="AB_hydrolase_fold"/>
</dbReference>
<dbReference type="SMART" id="SM01110">
    <property type="entry name" value="Cutinase"/>
    <property type="match status" value="1"/>
</dbReference>
<keyword evidence="3" id="KW-0378">Hydrolase</keyword>
<dbReference type="PANTHER" id="PTHR33630">
    <property type="entry name" value="CUTINASE RV1984C-RELATED-RELATED"/>
    <property type="match status" value="1"/>
</dbReference>
<proteinExistence type="inferred from homology"/>
<protein>
    <submittedName>
        <fullName evidence="6">Cutinase family protein</fullName>
    </submittedName>
</protein>
<evidence type="ECO:0000256" key="2">
    <source>
        <dbReference type="ARBA" id="ARBA00022487"/>
    </source>
</evidence>
<organism evidence="6 7">
    <name type="scientific">Rhodococcus erythropolis</name>
    <name type="common">Arthrobacter picolinophilus</name>
    <dbReference type="NCBI Taxonomy" id="1833"/>
    <lineage>
        <taxon>Bacteria</taxon>
        <taxon>Bacillati</taxon>
        <taxon>Actinomycetota</taxon>
        <taxon>Actinomycetes</taxon>
        <taxon>Mycobacteriales</taxon>
        <taxon>Nocardiaceae</taxon>
        <taxon>Rhodococcus</taxon>
        <taxon>Rhodococcus erythropolis group</taxon>
    </lineage>
</organism>
<feature type="region of interest" description="Disordered" evidence="5">
    <location>
        <begin position="1"/>
        <end position="20"/>
    </location>
</feature>
<keyword evidence="7" id="KW-1185">Reference proteome</keyword>
<keyword evidence="2" id="KW-0719">Serine esterase</keyword>
<sequence length="543" mass="53606">MFTRSRSTGTGTSSTAGPGARSAVVGLSLVSATAVVLSFAPLANAAPASGTDLVKGECPALFSLGVQGTGQSAPDAAPTTDTGMLSQVFMPMIAKAVDGDKELAGRAYVPYEAGFGGAVPGGNVPYSQSVEGGLQNLRDMASEVAATCPDTKFTLAGYSQGAHVVSLFAEEVGKGSGVIAADKVVGVATFGDPTRAAGAPLFPGSPGQTSPKPAPGTDGAEVSKVSALDQVPPAGGGIGPVADVAENYGSLTGRVASFCQSGDLACDAPPDSPILRVVTNIAGQSELSSGDPIRSLASVGDALAMTSIKTAVTVVNEDISGTTLANLSIAPKKSLSERLAVASDPRTPLPSTDDAIKAIMKVGTIGFNAVKTVAKEVLTPANIAELATVGLANPAGAVALLGTKLVGAATKLIPPATTSRLTTQAFAAVKDNVSDNKDLLNLATLTKYSSTVAAHGGYGSVPATATGTSATAFVTDWFVALAKDLADRAGGSPSSTTKATSTAVATRPSSSSSATTTTSPRPTSTSTSITSTTAVATPTAAAN</sequence>
<dbReference type="AlphaFoldDB" id="A0A8I0ZRG0"/>
<dbReference type="Proteomes" id="UP000627573">
    <property type="component" value="Unassembled WGS sequence"/>
</dbReference>
<comment type="similarity">
    <text evidence="1">Belongs to the cutinase family.</text>
</comment>
<evidence type="ECO:0000256" key="3">
    <source>
        <dbReference type="ARBA" id="ARBA00022801"/>
    </source>
</evidence>
<gene>
    <name evidence="6" type="ORF">I3517_00730</name>
</gene>
<keyword evidence="4" id="KW-1015">Disulfide bond</keyword>
<evidence type="ECO:0000256" key="1">
    <source>
        <dbReference type="ARBA" id="ARBA00007534"/>
    </source>
</evidence>
<feature type="region of interest" description="Disordered" evidence="5">
    <location>
        <begin position="198"/>
        <end position="221"/>
    </location>
</feature>
<accession>A0A8I0ZRG0</accession>
<dbReference type="GeneID" id="93806397"/>
<evidence type="ECO:0000256" key="4">
    <source>
        <dbReference type="ARBA" id="ARBA00023157"/>
    </source>
</evidence>
<dbReference type="InterPro" id="IPR000675">
    <property type="entry name" value="Cutinase/axe"/>
</dbReference>
<evidence type="ECO:0000256" key="5">
    <source>
        <dbReference type="SAM" id="MobiDB-lite"/>
    </source>
</evidence>